<dbReference type="OrthoDB" id="2107166at2759"/>
<dbReference type="PROSITE" id="PS51782">
    <property type="entry name" value="LYSM"/>
    <property type="match status" value="1"/>
</dbReference>
<feature type="domain" description="LysM" evidence="2">
    <location>
        <begin position="38"/>
        <end position="82"/>
    </location>
</feature>
<feature type="region of interest" description="Disordered" evidence="1">
    <location>
        <begin position="166"/>
        <end position="199"/>
    </location>
</feature>
<organism evidence="3">
    <name type="scientific">Capitella teleta</name>
    <name type="common">Polychaete worm</name>
    <dbReference type="NCBI Taxonomy" id="283909"/>
    <lineage>
        <taxon>Eukaryota</taxon>
        <taxon>Metazoa</taxon>
        <taxon>Spiralia</taxon>
        <taxon>Lophotrochozoa</taxon>
        <taxon>Annelida</taxon>
        <taxon>Polychaeta</taxon>
        <taxon>Sedentaria</taxon>
        <taxon>Scolecida</taxon>
        <taxon>Capitellidae</taxon>
        <taxon>Capitella</taxon>
    </lineage>
</organism>
<dbReference type="Gene3D" id="3.10.350.10">
    <property type="entry name" value="LysM domain"/>
    <property type="match status" value="1"/>
</dbReference>
<dbReference type="SUPFAM" id="SSF54106">
    <property type="entry name" value="LysM domain"/>
    <property type="match status" value="1"/>
</dbReference>
<feature type="non-terminal residue" evidence="3">
    <location>
        <position position="1"/>
    </location>
</feature>
<dbReference type="PANTHER" id="PTHR20932">
    <property type="entry name" value="LYSM AND PUTATIVE PEPTIDOGLYCAN-BINDING DOMAIN-CONTAINING PROTEIN"/>
    <property type="match status" value="1"/>
</dbReference>
<keyword evidence="5" id="KW-1185">Reference proteome</keyword>
<dbReference type="AlphaFoldDB" id="R7TCY3"/>
<dbReference type="InterPro" id="IPR036779">
    <property type="entry name" value="LysM_dom_sf"/>
</dbReference>
<dbReference type="OMA" id="ADIFPQR"/>
<evidence type="ECO:0000313" key="5">
    <source>
        <dbReference type="Proteomes" id="UP000014760"/>
    </source>
</evidence>
<proteinExistence type="predicted"/>
<evidence type="ECO:0000259" key="2">
    <source>
        <dbReference type="PROSITE" id="PS51782"/>
    </source>
</evidence>
<dbReference type="InterPro" id="IPR045030">
    <property type="entry name" value="LYSM1-4"/>
</dbReference>
<gene>
    <name evidence="3" type="ORF">CAPTEDRAFT_224129</name>
</gene>
<feature type="compositionally biased region" description="Basic residues" evidence="1">
    <location>
        <begin position="181"/>
        <end position="195"/>
    </location>
</feature>
<dbReference type="InterPro" id="IPR018392">
    <property type="entry name" value="LysM"/>
</dbReference>
<accession>R7TCY3</accession>
<dbReference type="STRING" id="283909.R7TCY3"/>
<dbReference type="HOGENOM" id="CLU_079453_2_0_1"/>
<reference evidence="5" key="1">
    <citation type="submission" date="2012-12" db="EMBL/GenBank/DDBJ databases">
        <authorList>
            <person name="Hellsten U."/>
            <person name="Grimwood J."/>
            <person name="Chapman J.A."/>
            <person name="Shapiro H."/>
            <person name="Aerts A."/>
            <person name="Otillar R.P."/>
            <person name="Terry A.Y."/>
            <person name="Boore J.L."/>
            <person name="Simakov O."/>
            <person name="Marletaz F."/>
            <person name="Cho S.-J."/>
            <person name="Edsinger-Gonzales E."/>
            <person name="Havlak P."/>
            <person name="Kuo D.-H."/>
            <person name="Larsson T."/>
            <person name="Lv J."/>
            <person name="Arendt D."/>
            <person name="Savage R."/>
            <person name="Osoegawa K."/>
            <person name="de Jong P."/>
            <person name="Lindberg D.R."/>
            <person name="Seaver E.C."/>
            <person name="Weisblat D.A."/>
            <person name="Putnam N.H."/>
            <person name="Grigoriev I.V."/>
            <person name="Rokhsar D.S."/>
        </authorList>
    </citation>
    <scope>NUCLEOTIDE SEQUENCE</scope>
    <source>
        <strain evidence="5">I ESC-2004</strain>
    </source>
</reference>
<name>R7TCY3_CAPTE</name>
<dbReference type="EMBL" id="KB310543">
    <property type="protein sequence ID" value="ELT91332.1"/>
    <property type="molecule type" value="Genomic_DNA"/>
</dbReference>
<dbReference type="Proteomes" id="UP000014760">
    <property type="component" value="Unassembled WGS sequence"/>
</dbReference>
<feature type="region of interest" description="Disordered" evidence="1">
    <location>
        <begin position="112"/>
        <end position="145"/>
    </location>
</feature>
<reference evidence="3 5" key="2">
    <citation type="journal article" date="2013" name="Nature">
        <title>Insights into bilaterian evolution from three spiralian genomes.</title>
        <authorList>
            <person name="Simakov O."/>
            <person name="Marletaz F."/>
            <person name="Cho S.J."/>
            <person name="Edsinger-Gonzales E."/>
            <person name="Havlak P."/>
            <person name="Hellsten U."/>
            <person name="Kuo D.H."/>
            <person name="Larsson T."/>
            <person name="Lv J."/>
            <person name="Arendt D."/>
            <person name="Savage R."/>
            <person name="Osoegawa K."/>
            <person name="de Jong P."/>
            <person name="Grimwood J."/>
            <person name="Chapman J.A."/>
            <person name="Shapiro H."/>
            <person name="Aerts A."/>
            <person name="Otillar R.P."/>
            <person name="Terry A.Y."/>
            <person name="Boore J.L."/>
            <person name="Grigoriev I.V."/>
            <person name="Lindberg D.R."/>
            <person name="Seaver E.C."/>
            <person name="Weisblat D.A."/>
            <person name="Putnam N.H."/>
            <person name="Rokhsar D.S."/>
        </authorList>
    </citation>
    <scope>NUCLEOTIDE SEQUENCE</scope>
    <source>
        <strain evidence="3 5">I ESC-2004</strain>
    </source>
</reference>
<dbReference type="Pfam" id="PF01476">
    <property type="entry name" value="LysM"/>
    <property type="match status" value="1"/>
</dbReference>
<dbReference type="PANTHER" id="PTHR20932:SF8">
    <property type="entry name" value="LD22649P"/>
    <property type="match status" value="1"/>
</dbReference>
<feature type="compositionally biased region" description="Low complexity" evidence="1">
    <location>
        <begin position="117"/>
        <end position="132"/>
    </location>
</feature>
<dbReference type="SMART" id="SM00257">
    <property type="entry name" value="LysM"/>
    <property type="match status" value="1"/>
</dbReference>
<evidence type="ECO:0000256" key="1">
    <source>
        <dbReference type="SAM" id="MobiDB-lite"/>
    </source>
</evidence>
<dbReference type="EMBL" id="AMQN01002939">
    <property type="status" value="NOT_ANNOTATED_CDS"/>
    <property type="molecule type" value="Genomic_DNA"/>
</dbReference>
<evidence type="ECO:0000313" key="3">
    <source>
        <dbReference type="EMBL" id="ELT91332.1"/>
    </source>
</evidence>
<sequence>MAENGTSEKVGLGHFAKSQTKYGATNKGSHSPRMETYVKHTLVKGETLQGIALKYNASMEQIKRANKIWTNDSLFLHEFILIPVDRSSQQQSSKNQASQHDAVLSDSDEIVTRQELSHSQSLQSSLKDSASPASPPPTPDLSASDFLNRLDSSLASIKTNIERLENSTEFPDDGSNPLHHLPIKRASRPSNRARHSLPSEQQLYDVNSEPLLTFKSRREMSSNSYQRLEQSYDGIYEL</sequence>
<evidence type="ECO:0000313" key="4">
    <source>
        <dbReference type="EnsemblMetazoa" id="CapteP224129"/>
    </source>
</evidence>
<protein>
    <recommendedName>
        <fullName evidence="2">LysM domain-containing protein</fullName>
    </recommendedName>
</protein>
<dbReference type="CDD" id="cd00118">
    <property type="entry name" value="LysM"/>
    <property type="match status" value="1"/>
</dbReference>
<dbReference type="EnsemblMetazoa" id="CapteT224129">
    <property type="protein sequence ID" value="CapteP224129"/>
    <property type="gene ID" value="CapteG224129"/>
</dbReference>
<reference evidence="4" key="3">
    <citation type="submission" date="2015-06" db="UniProtKB">
        <authorList>
            <consortium name="EnsemblMetazoa"/>
        </authorList>
    </citation>
    <scope>IDENTIFICATION</scope>
</reference>